<comment type="caution">
    <text evidence="6">The sequence shown here is derived from an EMBL/GenBank/DDBJ whole genome shotgun (WGS) entry which is preliminary data.</text>
</comment>
<evidence type="ECO:0000313" key="7">
    <source>
        <dbReference type="Proteomes" id="UP000535543"/>
    </source>
</evidence>
<gene>
    <name evidence="6" type="ORF">FGL95_29390</name>
</gene>
<comment type="subcellular location">
    <subcellularLocation>
        <location evidence="1">Membrane</location>
        <topology evidence="1">Multi-pass membrane protein</topology>
    </subcellularLocation>
</comment>
<evidence type="ECO:0000256" key="4">
    <source>
        <dbReference type="ARBA" id="ARBA00022989"/>
    </source>
</evidence>
<dbReference type="Proteomes" id="UP000535543">
    <property type="component" value="Unassembled WGS sequence"/>
</dbReference>
<dbReference type="AlphaFoldDB" id="A0A848KJ83"/>
<dbReference type="EMBL" id="VCQU01000014">
    <property type="protein sequence ID" value="NMN99143.1"/>
    <property type="molecule type" value="Genomic_DNA"/>
</dbReference>
<evidence type="ECO:0000256" key="1">
    <source>
        <dbReference type="ARBA" id="ARBA00004141"/>
    </source>
</evidence>
<dbReference type="PANTHER" id="PTHR31885:SF6">
    <property type="entry name" value="GH04784P"/>
    <property type="match status" value="1"/>
</dbReference>
<accession>A0A848KJ83</accession>
<organism evidence="6 7">
    <name type="scientific">Antrihabitans stalactiti</name>
    <dbReference type="NCBI Taxonomy" id="2584121"/>
    <lineage>
        <taxon>Bacteria</taxon>
        <taxon>Bacillati</taxon>
        <taxon>Actinomycetota</taxon>
        <taxon>Actinomycetes</taxon>
        <taxon>Mycobacteriales</taxon>
        <taxon>Nocardiaceae</taxon>
        <taxon>Antrihabitans</taxon>
    </lineage>
</organism>
<evidence type="ECO:0000313" key="6">
    <source>
        <dbReference type="EMBL" id="NMN99143.1"/>
    </source>
</evidence>
<dbReference type="GO" id="GO:0016787">
    <property type="term" value="F:hydrolase activity"/>
    <property type="evidence" value="ECO:0007669"/>
    <property type="project" value="TreeGrafter"/>
</dbReference>
<evidence type="ECO:0000256" key="5">
    <source>
        <dbReference type="ARBA" id="ARBA00023136"/>
    </source>
</evidence>
<reference evidence="6 7" key="2">
    <citation type="submission" date="2020-06" db="EMBL/GenBank/DDBJ databases">
        <title>Antribacter stalactiti gen. nov., sp. nov., a new member of the family Nacardiaceae isolated from a cave.</title>
        <authorList>
            <person name="Kim I.S."/>
        </authorList>
    </citation>
    <scope>NUCLEOTIDE SEQUENCE [LARGE SCALE GENOMIC DNA]</scope>
    <source>
        <strain evidence="6 7">YC2-7</strain>
    </source>
</reference>
<keyword evidence="3" id="KW-0812">Transmembrane</keyword>
<proteinExistence type="inferred from homology"/>
<protein>
    <submittedName>
        <fullName evidence="6">Lysoplasmalogenase</fullName>
    </submittedName>
</protein>
<keyword evidence="7" id="KW-1185">Reference proteome</keyword>
<dbReference type="PANTHER" id="PTHR31885">
    <property type="entry name" value="GH04784P"/>
    <property type="match status" value="1"/>
</dbReference>
<dbReference type="Pfam" id="PF07947">
    <property type="entry name" value="YhhN"/>
    <property type="match status" value="1"/>
</dbReference>
<evidence type="ECO:0000256" key="3">
    <source>
        <dbReference type="ARBA" id="ARBA00022692"/>
    </source>
</evidence>
<dbReference type="InterPro" id="IPR012506">
    <property type="entry name" value="TMEM86B-like"/>
</dbReference>
<keyword evidence="4" id="KW-1133">Transmembrane helix</keyword>
<keyword evidence="5" id="KW-0472">Membrane</keyword>
<dbReference type="RefSeq" id="WP_169594122.1">
    <property type="nucleotide sequence ID" value="NZ_VCQU01000014.1"/>
</dbReference>
<dbReference type="GO" id="GO:0016020">
    <property type="term" value="C:membrane"/>
    <property type="evidence" value="ECO:0007669"/>
    <property type="project" value="UniProtKB-SubCell"/>
</dbReference>
<sequence length="224" mass="23388">MARIALEHIVFAGATAVTVAGAVTGRERWQQVAKPLIALALAVRALRKGRGPDRALLVGGLAAATLGDVLLIDPDDDTKLVQGASSFAVMQCAYTVVLTRHGARPTALAVVPRVLGWAGGGVLLKKQAPQVAAPLAAYGLTLGTATTLASDPALGPSMNVGALLFTGSDALIVVRRLFLRSERARAIAEGVILASYAAAQLFLVESMMRLSNGVDRREGRPQYR</sequence>
<evidence type="ECO:0000256" key="2">
    <source>
        <dbReference type="ARBA" id="ARBA00007375"/>
    </source>
</evidence>
<comment type="similarity">
    <text evidence="2">Belongs to the TMEM86 family.</text>
</comment>
<reference evidence="6 7" key="1">
    <citation type="submission" date="2019-05" db="EMBL/GenBank/DDBJ databases">
        <authorList>
            <person name="Lee S.D."/>
        </authorList>
    </citation>
    <scope>NUCLEOTIDE SEQUENCE [LARGE SCALE GENOMIC DNA]</scope>
    <source>
        <strain evidence="6 7">YC2-7</strain>
    </source>
</reference>
<name>A0A848KJ83_9NOCA</name>